<dbReference type="Proteomes" id="UP000094271">
    <property type="component" value="Unassembled WGS sequence"/>
</dbReference>
<evidence type="ECO:0000313" key="2">
    <source>
        <dbReference type="EMBL" id="ODR50776.1"/>
    </source>
</evidence>
<reference evidence="2 4" key="1">
    <citation type="submission" date="2016-08" db="EMBL/GenBank/DDBJ databases">
        <title>Characterization of Isolates of Eisenbergiella tayi Derived from Blood Cultures, Using Whole Genome Sequencing.</title>
        <authorList>
            <person name="Bernier A.-M."/>
            <person name="Burdz T."/>
            <person name="Wiebe D."/>
            <person name="Bernard K."/>
        </authorList>
    </citation>
    <scope>NUCLEOTIDE SEQUENCE [LARGE SCALE GENOMIC DNA]</scope>
    <source>
        <strain evidence="2 4">NML120146</strain>
    </source>
</reference>
<dbReference type="InterPro" id="IPR008928">
    <property type="entry name" value="6-hairpin_glycosidase_sf"/>
</dbReference>
<keyword evidence="4" id="KW-1185">Reference proteome</keyword>
<dbReference type="GO" id="GO:0005975">
    <property type="term" value="P:carbohydrate metabolic process"/>
    <property type="evidence" value="ECO:0007669"/>
    <property type="project" value="InterPro"/>
</dbReference>
<name>A0A1E3U895_9FIRM</name>
<dbReference type="SUPFAM" id="SSF48208">
    <property type="entry name" value="Six-hairpin glycosidases"/>
    <property type="match status" value="1"/>
</dbReference>
<dbReference type="Gene3D" id="1.50.10.10">
    <property type="match status" value="1"/>
</dbReference>
<evidence type="ECO:0000313" key="4">
    <source>
        <dbReference type="Proteomes" id="UP000094869"/>
    </source>
</evidence>
<evidence type="ECO:0000313" key="3">
    <source>
        <dbReference type="Proteomes" id="UP000094271"/>
    </source>
</evidence>
<sequence length="828" mass="93795">MNSAVKEFFEAKSMQIGEAMQNEYRKIEKNSYTIEYNEATGEIAGIYDRLNPGANWKAEADDKKLGTIFIHGTQSREDEIPFAEIENMEKGFKGISATGASRIQYEFEEDRIHIAVKTEKDCGPRTGVQMNLNFLDMPTVMDWKSQCMPKVIYTDDKYRYAYFIFAAADGRHLGMTINEEFAAWRIQYSYDGHKMTGFQILLQADDVICADGERLPAVDHTSFSFIFAESLETCMEKIAGQLGIEIAVPEVSGGPAGSRIPMKMLNRGNSSSSPVLIMPDGNTAEMEKTDSLVLEQNGIYTIKTAGENGREHSSRVLCQEGWKELYNKVNHFYKEYFQDDCGAFYRVISKDRRKPDGVTYEGVKFGDPAAHYSCRTGEFGGFAAWAMMKNCILFGKDSSLMESAERYILNWALNKSHEDKPFYGTVYKKESEYMGRKFSPYHLYQEMNYMQHEIFLLEELTDYVRLTGDEEVLEDAVALAKHILKDHFEDGMIVNENTPGHKIDYSTVHPAVCGFLELGKLLRERDDANAQQMYTAAEQIADHVCRRAFQFPTEGEPCTEDGSMSCSVITLLRTYLEAVPKAEYLEMGEKILRAHRVLEMDGTDCRMKNSSIRFWETQYESRDWGPSLNAGHGWSIWTAEAKALYARIRHDFDMLKDSYEGFLTNICKVEACGGMSCCYTPDMIPGTPHAYYVNGVEVPDSINEMRPTSVHLAQKYVPKTYSVSGNFFLVRAADTFAEMSGFDWETETAVNGIYKDGVFESAAPGFNYLLVKGIPDSFLLKVKKGQTITIAFDTDKETAVFEHAKVKSASEKEVILIAIEDIIIIKRE</sequence>
<proteinExistence type="predicted"/>
<dbReference type="AlphaFoldDB" id="A0A1E3U895"/>
<evidence type="ECO:0000313" key="1">
    <source>
        <dbReference type="EMBL" id="ODR43250.1"/>
    </source>
</evidence>
<protein>
    <submittedName>
        <fullName evidence="1">Uncharacterized protein</fullName>
    </submittedName>
</protein>
<dbReference type="InterPro" id="IPR012341">
    <property type="entry name" value="6hp_glycosidase-like_sf"/>
</dbReference>
<gene>
    <name evidence="1" type="ORF">BEI59_30635</name>
    <name evidence="2" type="ORF">BEI63_21415</name>
</gene>
<accession>A0A1E3U895</accession>
<dbReference type="Proteomes" id="UP000094869">
    <property type="component" value="Unassembled WGS sequence"/>
</dbReference>
<dbReference type="EMBL" id="MEHA01000035">
    <property type="protein sequence ID" value="ODR43250.1"/>
    <property type="molecule type" value="Genomic_DNA"/>
</dbReference>
<reference evidence="1 3" key="2">
    <citation type="submission" date="2016-08" db="EMBL/GenBank/DDBJ databases">
        <authorList>
            <person name="Seilhamer J.J."/>
        </authorList>
    </citation>
    <scope>NUCLEOTIDE SEQUENCE [LARGE SCALE GENOMIC DNA]</scope>
    <source>
        <strain evidence="1 3">NML150140-1</strain>
    </source>
</reference>
<dbReference type="EMBL" id="MEHD01000034">
    <property type="protein sequence ID" value="ODR50776.1"/>
    <property type="molecule type" value="Genomic_DNA"/>
</dbReference>
<organism evidence="1 3">
    <name type="scientific">Eisenbergiella tayi</name>
    <dbReference type="NCBI Taxonomy" id="1432052"/>
    <lineage>
        <taxon>Bacteria</taxon>
        <taxon>Bacillati</taxon>
        <taxon>Bacillota</taxon>
        <taxon>Clostridia</taxon>
        <taxon>Lachnospirales</taxon>
        <taxon>Lachnospiraceae</taxon>
        <taxon>Eisenbergiella</taxon>
    </lineage>
</organism>
<comment type="caution">
    <text evidence="1">The sequence shown here is derived from an EMBL/GenBank/DDBJ whole genome shotgun (WGS) entry which is preliminary data.</text>
</comment>